<evidence type="ECO:0000313" key="1">
    <source>
        <dbReference type="EMBL" id="MBD2252787.1"/>
    </source>
</evidence>
<organism evidence="1 2">
    <name type="scientific">Nostoc parmelioides FACHB-3921</name>
    <dbReference type="NCBI Taxonomy" id="2692909"/>
    <lineage>
        <taxon>Bacteria</taxon>
        <taxon>Bacillati</taxon>
        <taxon>Cyanobacteriota</taxon>
        <taxon>Cyanophyceae</taxon>
        <taxon>Nostocales</taxon>
        <taxon>Nostocaceae</taxon>
        <taxon>Nostoc</taxon>
    </lineage>
</organism>
<dbReference type="Pfam" id="PF11300">
    <property type="entry name" value="DUF3102"/>
    <property type="match status" value="1"/>
</dbReference>
<dbReference type="EMBL" id="JACJQL010000022">
    <property type="protein sequence ID" value="MBD2252787.1"/>
    <property type="molecule type" value="Genomic_DNA"/>
</dbReference>
<dbReference type="RefSeq" id="WP_190568359.1">
    <property type="nucleotide sequence ID" value="NZ_JACJQL010000022.1"/>
</dbReference>
<sequence length="326" mass="36803">MINSKRTNPQENIVTSFDYSILSPEQRSLVEQRTSEIREQLRRTAQDIWEIGQSLAEVRAQLKHGQFETWLKAEFGWSRRTAYNFINVYETFGNRANLAQIDIATSALYLLAAPSTPQNLREQYIEEAKAGKRITHKELVQNIKHQQEKVAEKPELTPTSPSEIIAIIPNSIDKINSDHVNKSIVEVPITAQQISENTPASSRQWLRLDKQHLIFHGDTASREFFANIPPIALAVAVTADDWDHEWLIEEATTVIVLQPSGLKANTLEQLITMFSQPGDLVVFPWLPQADMIAIAHRLQRRVIAGDPSIDLCQQAVIASGLSVEQI</sequence>
<name>A0ABR8BI35_9NOSO</name>
<dbReference type="Proteomes" id="UP000621307">
    <property type="component" value="Unassembled WGS sequence"/>
</dbReference>
<accession>A0ABR8BI35</accession>
<evidence type="ECO:0000313" key="2">
    <source>
        <dbReference type="Proteomes" id="UP000621307"/>
    </source>
</evidence>
<reference evidence="1 2" key="1">
    <citation type="journal article" date="2020" name="ISME J.">
        <title>Comparative genomics reveals insights into cyanobacterial evolution and habitat adaptation.</title>
        <authorList>
            <person name="Chen M.Y."/>
            <person name="Teng W.K."/>
            <person name="Zhao L."/>
            <person name="Hu C.X."/>
            <person name="Zhou Y.K."/>
            <person name="Han B.P."/>
            <person name="Song L.R."/>
            <person name="Shu W.S."/>
        </authorList>
    </citation>
    <scope>NUCLEOTIDE SEQUENCE [LARGE SCALE GENOMIC DNA]</scope>
    <source>
        <strain evidence="1 2">FACHB-3921</strain>
    </source>
</reference>
<dbReference type="InterPro" id="IPR021451">
    <property type="entry name" value="DUF3102"/>
</dbReference>
<protein>
    <submittedName>
        <fullName evidence="1">Site-specific DNA-methyltransferase</fullName>
    </submittedName>
</protein>
<keyword evidence="2" id="KW-1185">Reference proteome</keyword>
<proteinExistence type="predicted"/>
<comment type="caution">
    <text evidence="1">The sequence shown here is derived from an EMBL/GenBank/DDBJ whole genome shotgun (WGS) entry which is preliminary data.</text>
</comment>
<gene>
    <name evidence="1" type="ORF">H6G14_15980</name>
</gene>